<dbReference type="PATRIC" id="fig|1125725.3.peg.1870"/>
<keyword evidence="5" id="KW-1185">Reference proteome</keyword>
<dbReference type="STRING" id="1125725.HMPREF1325_0805"/>
<evidence type="ECO:0000313" key="4">
    <source>
        <dbReference type="Proteomes" id="UP000016412"/>
    </source>
</evidence>
<organism evidence="2 4">
    <name type="scientific">Treponema socranskii subsp. socranskii VPI DR56BR1116 = ATCC 35536</name>
    <dbReference type="NCBI Taxonomy" id="1125725"/>
    <lineage>
        <taxon>Bacteria</taxon>
        <taxon>Pseudomonadati</taxon>
        <taxon>Spirochaetota</taxon>
        <taxon>Spirochaetia</taxon>
        <taxon>Spirochaetales</taxon>
        <taxon>Treponemataceae</taxon>
        <taxon>Treponema</taxon>
    </lineage>
</organism>
<comment type="caution">
    <text evidence="2">The sequence shown here is derived from an EMBL/GenBank/DDBJ whole genome shotgun (WGS) entry which is preliminary data.</text>
</comment>
<dbReference type="Proteomes" id="UP000016412">
    <property type="component" value="Unassembled WGS sequence"/>
</dbReference>
<keyword evidence="1" id="KW-1133">Transmembrane helix</keyword>
<dbReference type="EMBL" id="AVQI01000059">
    <property type="protein sequence ID" value="ERK01285.1"/>
    <property type="molecule type" value="Genomic_DNA"/>
</dbReference>
<sequence>MMYGSREVLFMVLSSLYEVAIPIFNLYLLANISLIAPICRERYYSECPACSLSTLAFVQTGQRRKSAVQ</sequence>
<gene>
    <name evidence="3" type="ORF">HMPREF0860_2022</name>
    <name evidence="2" type="ORF">HMPREF1325_0805</name>
</gene>
<proteinExistence type="predicted"/>
<feature type="transmembrane region" description="Helical" evidence="1">
    <location>
        <begin position="20"/>
        <end position="39"/>
    </location>
</feature>
<protein>
    <submittedName>
        <fullName evidence="2">Uncharacterized protein</fullName>
    </submittedName>
</protein>
<dbReference type="Proteomes" id="UP000016646">
    <property type="component" value="Unassembled WGS sequence"/>
</dbReference>
<reference evidence="4 5" key="1">
    <citation type="submission" date="2013-08" db="EMBL/GenBank/DDBJ databases">
        <authorList>
            <person name="Durkin A.S."/>
            <person name="Haft D.R."/>
            <person name="McCorrison J."/>
            <person name="Torralba M."/>
            <person name="Gillis M."/>
            <person name="Haft D.H."/>
            <person name="Methe B."/>
            <person name="Sutton G."/>
            <person name="Nelson K.E."/>
        </authorList>
    </citation>
    <scope>NUCLEOTIDE SEQUENCE [LARGE SCALE GENOMIC DNA]</scope>
    <source>
        <strain evidence="3 5">ATCC 35536</strain>
        <strain evidence="2 4">VPI DR56BR1116</strain>
    </source>
</reference>
<name>U2MHZ8_TRESO</name>
<accession>U2MHZ8</accession>
<keyword evidence="1" id="KW-0812">Transmembrane</keyword>
<keyword evidence="1" id="KW-0472">Membrane</keyword>
<dbReference type="AlphaFoldDB" id="U2MHZ8"/>
<evidence type="ECO:0000313" key="3">
    <source>
        <dbReference type="EMBL" id="ERK01285.1"/>
    </source>
</evidence>
<evidence type="ECO:0000256" key="1">
    <source>
        <dbReference type="SAM" id="Phobius"/>
    </source>
</evidence>
<evidence type="ECO:0000313" key="2">
    <source>
        <dbReference type="EMBL" id="ERF60156.1"/>
    </source>
</evidence>
<dbReference type="EMBL" id="AUZJ01000045">
    <property type="protein sequence ID" value="ERF60156.1"/>
    <property type="molecule type" value="Genomic_DNA"/>
</dbReference>
<evidence type="ECO:0000313" key="5">
    <source>
        <dbReference type="Proteomes" id="UP000016646"/>
    </source>
</evidence>